<name>A0A6A6MII5_HEVBR</name>
<reference evidence="1 2" key="1">
    <citation type="journal article" date="2020" name="Mol. Plant">
        <title>The Chromosome-Based Rubber Tree Genome Provides New Insights into Spurge Genome Evolution and Rubber Biosynthesis.</title>
        <authorList>
            <person name="Liu J."/>
            <person name="Shi C."/>
            <person name="Shi C.C."/>
            <person name="Li W."/>
            <person name="Zhang Q.J."/>
            <person name="Zhang Y."/>
            <person name="Li K."/>
            <person name="Lu H.F."/>
            <person name="Shi C."/>
            <person name="Zhu S.T."/>
            <person name="Xiao Z.Y."/>
            <person name="Nan H."/>
            <person name="Yue Y."/>
            <person name="Zhu X.G."/>
            <person name="Wu Y."/>
            <person name="Hong X.N."/>
            <person name="Fan G.Y."/>
            <person name="Tong Y."/>
            <person name="Zhang D."/>
            <person name="Mao C.L."/>
            <person name="Liu Y.L."/>
            <person name="Hao S.J."/>
            <person name="Liu W.Q."/>
            <person name="Lv M.Q."/>
            <person name="Zhang H.B."/>
            <person name="Liu Y."/>
            <person name="Hu-Tang G.R."/>
            <person name="Wang J.P."/>
            <person name="Wang J.H."/>
            <person name="Sun Y.H."/>
            <person name="Ni S.B."/>
            <person name="Chen W.B."/>
            <person name="Zhang X.C."/>
            <person name="Jiao Y.N."/>
            <person name="Eichler E.E."/>
            <person name="Li G.H."/>
            <person name="Liu X."/>
            <person name="Gao L.Z."/>
        </authorList>
    </citation>
    <scope>NUCLEOTIDE SEQUENCE [LARGE SCALE GENOMIC DNA]</scope>
    <source>
        <strain evidence="2">cv. GT1</strain>
        <tissue evidence="1">Leaf</tissue>
    </source>
</reference>
<evidence type="ECO:0000313" key="2">
    <source>
        <dbReference type="Proteomes" id="UP000467840"/>
    </source>
</evidence>
<gene>
    <name evidence="1" type="ORF">GH714_011500</name>
</gene>
<dbReference type="Proteomes" id="UP000467840">
    <property type="component" value="Chromosome 15"/>
</dbReference>
<dbReference type="AlphaFoldDB" id="A0A6A6MII5"/>
<keyword evidence="2" id="KW-1185">Reference proteome</keyword>
<organism evidence="1 2">
    <name type="scientific">Hevea brasiliensis</name>
    <name type="common">Para rubber tree</name>
    <name type="synonym">Siphonia brasiliensis</name>
    <dbReference type="NCBI Taxonomy" id="3981"/>
    <lineage>
        <taxon>Eukaryota</taxon>
        <taxon>Viridiplantae</taxon>
        <taxon>Streptophyta</taxon>
        <taxon>Embryophyta</taxon>
        <taxon>Tracheophyta</taxon>
        <taxon>Spermatophyta</taxon>
        <taxon>Magnoliopsida</taxon>
        <taxon>eudicotyledons</taxon>
        <taxon>Gunneridae</taxon>
        <taxon>Pentapetalae</taxon>
        <taxon>rosids</taxon>
        <taxon>fabids</taxon>
        <taxon>Malpighiales</taxon>
        <taxon>Euphorbiaceae</taxon>
        <taxon>Crotonoideae</taxon>
        <taxon>Micrandreae</taxon>
        <taxon>Hevea</taxon>
    </lineage>
</organism>
<dbReference type="EMBL" id="JAAGAX010000005">
    <property type="protein sequence ID" value="KAF2313532.1"/>
    <property type="molecule type" value="Genomic_DNA"/>
</dbReference>
<sequence>MYGDYYHSFAKVEHLKQYFAVDSAHSMKVLPLGVNQVLSTFESIKVMEIFRGVQSDWIDFNPWEAAFAFINRLVHDVLLHGGQLVPVVGTNSSCMTPKKDVVGPSIAPLSSSQVISAGFPGFNSPNDEMIFKEALVDQLSSLAVEEPNLGARMLNFEDRNRIQMIVTDRPNTTLCLWKAHS</sequence>
<proteinExistence type="predicted"/>
<evidence type="ECO:0000313" key="1">
    <source>
        <dbReference type="EMBL" id="KAF2313532.1"/>
    </source>
</evidence>
<accession>A0A6A6MII5</accession>
<comment type="caution">
    <text evidence="1">The sequence shown here is derived from an EMBL/GenBank/DDBJ whole genome shotgun (WGS) entry which is preliminary data.</text>
</comment>
<protein>
    <submittedName>
        <fullName evidence="1">Uncharacterized protein</fullName>
    </submittedName>
</protein>